<evidence type="ECO:0000313" key="15">
    <source>
        <dbReference type="Proteomes" id="UP000464468"/>
    </source>
</evidence>
<keyword evidence="7" id="KW-0067">ATP-binding</keyword>
<evidence type="ECO:0000259" key="12">
    <source>
        <dbReference type="PROSITE" id="PS50109"/>
    </source>
</evidence>
<keyword evidence="8" id="KW-0902">Two-component regulatory system</keyword>
<evidence type="ECO:0000313" key="14">
    <source>
        <dbReference type="EMBL" id="QHL90480.1"/>
    </source>
</evidence>
<dbReference type="KEGG" id="schy:GVO57_06065"/>
<dbReference type="InterPro" id="IPR004358">
    <property type="entry name" value="Sig_transdc_His_kin-like_C"/>
</dbReference>
<proteinExistence type="predicted"/>
<feature type="region of interest" description="Disordered" evidence="11">
    <location>
        <begin position="1"/>
        <end position="26"/>
    </location>
</feature>
<dbReference type="NCBIfam" id="TIGR00229">
    <property type="entry name" value="sensory_box"/>
    <property type="match status" value="1"/>
</dbReference>
<dbReference type="GO" id="GO:0006355">
    <property type="term" value="P:regulation of DNA-templated transcription"/>
    <property type="evidence" value="ECO:0007669"/>
    <property type="project" value="InterPro"/>
</dbReference>
<keyword evidence="3" id="KW-0597">Phosphoprotein</keyword>
<sequence>MVTGPKRRPPDEVAAGDGDGGDGGRPRRLIAAAIAAVAGFVIGRRATPPAGASAPARNRDPNRDRYLRSIIATMPDGMIVADRQGMILSVNPAAERMFGWPAAELEGRNVTVLMRHKDAADHDGHLRRYLHTKERRLIGFDRAMIAQRRDGSRFPIEITLGEDWSDQHVFTAFIRDLEEQAIAEGRVEELRAELAQASRVNAMVALGSTLAHEINQPIANVANYVESVRHMLASAPEADMAEIDAALREAAAEALRAGDIIRHLRDLAAGGEVEKTIEDLSLIVREAAAIGLAGCRDGGFDVRITVAPALVLVDRVQIQQVLINLMKNACEAMAGKDVRELTITSAVIDRGLVRVSVADTGDGLSPEIADHLFDAFMSTKANGMGLGLAICRTIIESHGGRIWAEARPDGGTIFHFTIALAREVRNG</sequence>
<evidence type="ECO:0000259" key="13">
    <source>
        <dbReference type="PROSITE" id="PS50112"/>
    </source>
</evidence>
<dbReference type="InterPro" id="IPR005467">
    <property type="entry name" value="His_kinase_dom"/>
</dbReference>
<evidence type="ECO:0000256" key="1">
    <source>
        <dbReference type="ARBA" id="ARBA00000085"/>
    </source>
</evidence>
<feature type="domain" description="Histidine kinase" evidence="12">
    <location>
        <begin position="209"/>
        <end position="422"/>
    </location>
</feature>
<dbReference type="Proteomes" id="UP000464468">
    <property type="component" value="Chromosome"/>
</dbReference>
<reference evidence="14 15" key="1">
    <citation type="submission" date="2020-01" db="EMBL/GenBank/DDBJ databases">
        <title>Sphingomonas sp. C33 whole genome sequece.</title>
        <authorList>
            <person name="Park C."/>
        </authorList>
    </citation>
    <scope>NUCLEOTIDE SEQUENCE [LARGE SCALE GENOMIC DNA]</scope>
    <source>
        <strain evidence="14 15">C33</strain>
    </source>
</reference>
<comment type="function">
    <text evidence="9">Putative oxygen sensor; modulates the activity of FixJ, a transcriptional activator of nitrogen fixation fixK gene. FixL probably acts as a kinase that phosphorylates FixJ.</text>
</comment>
<dbReference type="PRINTS" id="PR00344">
    <property type="entry name" value="BCTRLSENSOR"/>
</dbReference>
<dbReference type="AlphaFoldDB" id="A0A7Z2S4W1"/>
<dbReference type="Pfam" id="PF00989">
    <property type="entry name" value="PAS"/>
    <property type="match status" value="1"/>
</dbReference>
<evidence type="ECO:0000256" key="5">
    <source>
        <dbReference type="ARBA" id="ARBA00022741"/>
    </source>
</evidence>
<organism evidence="14 15">
    <name type="scientific">Sphingomonas changnyeongensis</name>
    <dbReference type="NCBI Taxonomy" id="2698679"/>
    <lineage>
        <taxon>Bacteria</taxon>
        <taxon>Pseudomonadati</taxon>
        <taxon>Pseudomonadota</taxon>
        <taxon>Alphaproteobacteria</taxon>
        <taxon>Sphingomonadales</taxon>
        <taxon>Sphingomonadaceae</taxon>
        <taxon>Sphingomonas</taxon>
    </lineage>
</organism>
<dbReference type="SUPFAM" id="SSF55785">
    <property type="entry name" value="PYP-like sensor domain (PAS domain)"/>
    <property type="match status" value="1"/>
</dbReference>
<dbReference type="GO" id="GO:0005524">
    <property type="term" value="F:ATP binding"/>
    <property type="evidence" value="ECO:0007669"/>
    <property type="project" value="UniProtKB-KW"/>
</dbReference>
<accession>A0A7Z2S4W1</accession>
<dbReference type="SUPFAM" id="SSF55874">
    <property type="entry name" value="ATPase domain of HSP90 chaperone/DNA topoisomerase II/histidine kinase"/>
    <property type="match status" value="1"/>
</dbReference>
<evidence type="ECO:0000256" key="3">
    <source>
        <dbReference type="ARBA" id="ARBA00022553"/>
    </source>
</evidence>
<dbReference type="SUPFAM" id="SSF47384">
    <property type="entry name" value="Homodimeric domain of signal transducing histidine kinase"/>
    <property type="match status" value="1"/>
</dbReference>
<dbReference type="PROSITE" id="PS50112">
    <property type="entry name" value="PAS"/>
    <property type="match status" value="1"/>
</dbReference>
<dbReference type="Gene3D" id="3.30.565.10">
    <property type="entry name" value="Histidine kinase-like ATPase, C-terminal domain"/>
    <property type="match status" value="1"/>
</dbReference>
<evidence type="ECO:0000256" key="10">
    <source>
        <dbReference type="ARBA" id="ARBA00070616"/>
    </source>
</evidence>
<dbReference type="EC" id="2.7.13.3" evidence="2"/>
<dbReference type="GO" id="GO:0000155">
    <property type="term" value="F:phosphorelay sensor kinase activity"/>
    <property type="evidence" value="ECO:0007669"/>
    <property type="project" value="InterPro"/>
</dbReference>
<evidence type="ECO:0000256" key="6">
    <source>
        <dbReference type="ARBA" id="ARBA00022777"/>
    </source>
</evidence>
<evidence type="ECO:0000256" key="2">
    <source>
        <dbReference type="ARBA" id="ARBA00012438"/>
    </source>
</evidence>
<dbReference type="CDD" id="cd00130">
    <property type="entry name" value="PAS"/>
    <property type="match status" value="1"/>
</dbReference>
<evidence type="ECO:0000256" key="8">
    <source>
        <dbReference type="ARBA" id="ARBA00023012"/>
    </source>
</evidence>
<comment type="catalytic activity">
    <reaction evidence="1">
        <text>ATP + protein L-histidine = ADP + protein N-phospho-L-histidine.</text>
        <dbReference type="EC" id="2.7.13.3"/>
    </reaction>
</comment>
<gene>
    <name evidence="14" type="ORF">GVO57_06065</name>
</gene>
<dbReference type="FunFam" id="3.30.450.20:FF:000060">
    <property type="entry name" value="Sensor protein FixL"/>
    <property type="match status" value="1"/>
</dbReference>
<dbReference type="InterPro" id="IPR003594">
    <property type="entry name" value="HATPase_dom"/>
</dbReference>
<evidence type="ECO:0000256" key="9">
    <source>
        <dbReference type="ARBA" id="ARBA00059827"/>
    </source>
</evidence>
<dbReference type="InterPro" id="IPR036097">
    <property type="entry name" value="HisK_dim/P_sf"/>
</dbReference>
<evidence type="ECO:0000256" key="4">
    <source>
        <dbReference type="ARBA" id="ARBA00022679"/>
    </source>
</evidence>
<keyword evidence="15" id="KW-1185">Reference proteome</keyword>
<dbReference type="PANTHER" id="PTHR43065">
    <property type="entry name" value="SENSOR HISTIDINE KINASE"/>
    <property type="match status" value="1"/>
</dbReference>
<dbReference type="InterPro" id="IPR035965">
    <property type="entry name" value="PAS-like_dom_sf"/>
</dbReference>
<name>A0A7Z2S4W1_9SPHN</name>
<dbReference type="SMART" id="SM00091">
    <property type="entry name" value="PAS"/>
    <property type="match status" value="1"/>
</dbReference>
<dbReference type="InterPro" id="IPR013767">
    <property type="entry name" value="PAS_fold"/>
</dbReference>
<dbReference type="InterPro" id="IPR000014">
    <property type="entry name" value="PAS"/>
</dbReference>
<dbReference type="Gene3D" id="3.30.450.20">
    <property type="entry name" value="PAS domain"/>
    <property type="match status" value="1"/>
</dbReference>
<dbReference type="InterPro" id="IPR036890">
    <property type="entry name" value="HATPase_C_sf"/>
</dbReference>
<dbReference type="EMBL" id="CP047895">
    <property type="protein sequence ID" value="QHL90480.1"/>
    <property type="molecule type" value="Genomic_DNA"/>
</dbReference>
<dbReference type="SMART" id="SM00387">
    <property type="entry name" value="HATPase_c"/>
    <property type="match status" value="1"/>
</dbReference>
<evidence type="ECO:0000256" key="7">
    <source>
        <dbReference type="ARBA" id="ARBA00022840"/>
    </source>
</evidence>
<keyword evidence="6" id="KW-0418">Kinase</keyword>
<protein>
    <recommendedName>
        <fullName evidence="10">Sensor protein FixL</fullName>
        <ecNumber evidence="2">2.7.13.3</ecNumber>
    </recommendedName>
</protein>
<keyword evidence="5" id="KW-0547">Nucleotide-binding</keyword>
<keyword evidence="4" id="KW-0808">Transferase</keyword>
<dbReference type="Gene3D" id="1.10.287.130">
    <property type="match status" value="1"/>
</dbReference>
<evidence type="ECO:0000256" key="11">
    <source>
        <dbReference type="SAM" id="MobiDB-lite"/>
    </source>
</evidence>
<dbReference type="RefSeq" id="WP_160592408.1">
    <property type="nucleotide sequence ID" value="NZ_CP047895.1"/>
</dbReference>
<dbReference type="PANTHER" id="PTHR43065:SF10">
    <property type="entry name" value="PEROXIDE STRESS-ACTIVATED HISTIDINE KINASE MAK3"/>
    <property type="match status" value="1"/>
</dbReference>
<dbReference type="PROSITE" id="PS50109">
    <property type="entry name" value="HIS_KIN"/>
    <property type="match status" value="1"/>
</dbReference>
<feature type="domain" description="PAS" evidence="13">
    <location>
        <begin position="63"/>
        <end position="133"/>
    </location>
</feature>
<dbReference type="Pfam" id="PF02518">
    <property type="entry name" value="HATPase_c"/>
    <property type="match status" value="1"/>
</dbReference>